<evidence type="ECO:0008006" key="3">
    <source>
        <dbReference type="Google" id="ProtNLM"/>
    </source>
</evidence>
<accession>Q6QW20</accession>
<feature type="compositionally biased region" description="Gly residues" evidence="1">
    <location>
        <begin position="31"/>
        <end position="43"/>
    </location>
</feature>
<reference evidence="2" key="1">
    <citation type="journal article" date="2004" name="FEMS Microbiol. Lett.">
        <title>Annotation of the pRhico plasmid of Azospirillum brasilense reveals its role in determining the outer surface composition.</title>
        <authorList>
            <person name="Vanbleu E."/>
            <person name="Marchal K."/>
            <person name="Lambrecht M."/>
            <person name="Mathys J."/>
            <person name="Vanderleyden J."/>
        </authorList>
    </citation>
    <scope>NUCLEOTIDE SEQUENCE</scope>
    <source>
        <plasmid evidence="2">90 MDa</plasmid>
    </source>
</reference>
<dbReference type="Gene3D" id="3.40.50.150">
    <property type="entry name" value="Vaccinia Virus protein VP39"/>
    <property type="match status" value="1"/>
</dbReference>
<proteinExistence type="predicted"/>
<dbReference type="CDD" id="cd02440">
    <property type="entry name" value="AdoMet_MTases"/>
    <property type="match status" value="1"/>
</dbReference>
<dbReference type="Pfam" id="PF13489">
    <property type="entry name" value="Methyltransf_23"/>
    <property type="match status" value="1"/>
</dbReference>
<dbReference type="PANTHER" id="PTHR43861">
    <property type="entry name" value="TRANS-ACONITATE 2-METHYLTRANSFERASE-RELATED"/>
    <property type="match status" value="1"/>
</dbReference>
<protein>
    <recommendedName>
        <fullName evidence="3">Class I SAM-dependent methyltransferase</fullName>
    </recommendedName>
</protein>
<feature type="region of interest" description="Disordered" evidence="1">
    <location>
        <begin position="1"/>
        <end position="79"/>
    </location>
</feature>
<dbReference type="PANTHER" id="PTHR43861:SF6">
    <property type="entry name" value="METHYLTRANSFERASE TYPE 11"/>
    <property type="match status" value="1"/>
</dbReference>
<dbReference type="AlphaFoldDB" id="Q6QW20"/>
<dbReference type="SUPFAM" id="SSF53335">
    <property type="entry name" value="S-adenosyl-L-methionine-dependent methyltransferases"/>
    <property type="match status" value="1"/>
</dbReference>
<keyword evidence="2" id="KW-0614">Plasmid</keyword>
<evidence type="ECO:0000256" key="1">
    <source>
        <dbReference type="SAM" id="MobiDB-lite"/>
    </source>
</evidence>
<dbReference type="EMBL" id="AY523976">
    <property type="protein sequence ID" value="AAS83045.1"/>
    <property type="molecule type" value="Genomic_DNA"/>
</dbReference>
<evidence type="ECO:0000313" key="2">
    <source>
        <dbReference type="EMBL" id="AAS83045.1"/>
    </source>
</evidence>
<name>Q6QW20_AZOBR</name>
<gene>
    <name evidence="2" type="ORF">pRhico105</name>
</gene>
<dbReference type="InterPro" id="IPR029063">
    <property type="entry name" value="SAM-dependent_MTases_sf"/>
</dbReference>
<sequence length="347" mass="38094">MMDRRRCPSQANPGRRRPSAGAVRAAVGQPVQGGRGGRYGSGTGDSKQPTHRSVLPRRPLHSRDLAEGRRYRQAPGTGKPVVAFHGPLPVIEHTGGGLGTAATEGTHGMKANNYFLKAGYVSLTAVETVEAEPGDYWTPWRIEMASIYQWHVYEAARDVARGMPERPHVLDVGCGYPIKLHRLLAPASASASVTVVDQPTLAGRIAADFPELRFVPVDLERPDADLGARFGLVICSDVLEHLLDPDPCVAFIKRHLAPGGVAVFSTPERDILRGRDCLRSPKPEHVREWNREEFVRYIESHGFRTLRSLLMPQARFTPEQLAACREAPPDSRDCFACHTLIAEPTAP</sequence>
<feature type="compositionally biased region" description="Basic and acidic residues" evidence="1">
    <location>
        <begin position="61"/>
        <end position="70"/>
    </location>
</feature>
<organism evidence="2">
    <name type="scientific">Azospirillum brasilense</name>
    <dbReference type="NCBI Taxonomy" id="192"/>
    <lineage>
        <taxon>Bacteria</taxon>
        <taxon>Pseudomonadati</taxon>
        <taxon>Pseudomonadota</taxon>
        <taxon>Alphaproteobacteria</taxon>
        <taxon>Rhodospirillales</taxon>
        <taxon>Azospirillaceae</taxon>
        <taxon>Azospirillum</taxon>
    </lineage>
</organism>
<geneLocation type="plasmid" evidence="2">
    <name>90 MDa</name>
</geneLocation>